<keyword evidence="1" id="KW-0238">DNA-binding</keyword>
<dbReference type="GO" id="GO:0043565">
    <property type="term" value="F:sequence-specific DNA binding"/>
    <property type="evidence" value="ECO:0007669"/>
    <property type="project" value="InterPro"/>
</dbReference>
<dbReference type="InterPro" id="IPR003313">
    <property type="entry name" value="AraC-bd"/>
</dbReference>
<dbReference type="Pfam" id="PF12833">
    <property type="entry name" value="HTH_18"/>
    <property type="match status" value="1"/>
</dbReference>
<name>A0A5J6GPE4_STRKN</name>
<dbReference type="Gene3D" id="1.10.10.60">
    <property type="entry name" value="Homeodomain-like"/>
    <property type="match status" value="1"/>
</dbReference>
<proteinExistence type="predicted"/>
<dbReference type="Pfam" id="PF02311">
    <property type="entry name" value="AraC_binding"/>
    <property type="match status" value="1"/>
</dbReference>
<dbReference type="PROSITE" id="PS01124">
    <property type="entry name" value="HTH_ARAC_FAMILY_2"/>
    <property type="match status" value="1"/>
</dbReference>
<evidence type="ECO:0000259" key="2">
    <source>
        <dbReference type="PROSITE" id="PS01124"/>
    </source>
</evidence>
<feature type="domain" description="HTH araC/xylS-type" evidence="2">
    <location>
        <begin position="147"/>
        <end position="246"/>
    </location>
</feature>
<dbReference type="OrthoDB" id="2039152at2"/>
<accession>A0A5J6GPE4</accession>
<organism evidence="3 4">
    <name type="scientific">Streptomyces kanamyceticus</name>
    <dbReference type="NCBI Taxonomy" id="1967"/>
    <lineage>
        <taxon>Bacteria</taxon>
        <taxon>Bacillati</taxon>
        <taxon>Actinomycetota</taxon>
        <taxon>Actinomycetes</taxon>
        <taxon>Kitasatosporales</taxon>
        <taxon>Streptomycetaceae</taxon>
        <taxon>Streptomyces</taxon>
    </lineage>
</organism>
<dbReference type="InterPro" id="IPR014710">
    <property type="entry name" value="RmlC-like_jellyroll"/>
</dbReference>
<dbReference type="Gene3D" id="2.60.120.10">
    <property type="entry name" value="Jelly Rolls"/>
    <property type="match status" value="1"/>
</dbReference>
<dbReference type="PANTHER" id="PTHR11019:SF159">
    <property type="entry name" value="TRANSCRIPTIONAL REGULATOR-RELATED"/>
    <property type="match status" value="1"/>
</dbReference>
<evidence type="ECO:0000256" key="1">
    <source>
        <dbReference type="ARBA" id="ARBA00023125"/>
    </source>
</evidence>
<dbReference type="EMBL" id="CP023699">
    <property type="protein sequence ID" value="QEU96292.1"/>
    <property type="molecule type" value="Genomic_DNA"/>
</dbReference>
<dbReference type="SMART" id="SM00342">
    <property type="entry name" value="HTH_ARAC"/>
    <property type="match status" value="1"/>
</dbReference>
<dbReference type="PANTHER" id="PTHR11019">
    <property type="entry name" value="HTH-TYPE TRANSCRIPTIONAL REGULATOR NIMR"/>
    <property type="match status" value="1"/>
</dbReference>
<dbReference type="InterPro" id="IPR018060">
    <property type="entry name" value="HTH_AraC"/>
</dbReference>
<dbReference type="KEGG" id="ska:CP970_39955"/>
<reference evidence="3 4" key="1">
    <citation type="submission" date="2017-09" db="EMBL/GenBank/DDBJ databases">
        <authorList>
            <person name="Lee N."/>
            <person name="Cho B.-K."/>
        </authorList>
    </citation>
    <scope>NUCLEOTIDE SEQUENCE [LARGE SCALE GENOMIC DNA]</scope>
    <source>
        <strain evidence="3 4">ATCC 12853</strain>
    </source>
</reference>
<protein>
    <submittedName>
        <fullName evidence="3">Helix-turn-helix domain-containing protein</fullName>
    </submittedName>
</protein>
<evidence type="ECO:0000313" key="3">
    <source>
        <dbReference type="EMBL" id="QEU96292.1"/>
    </source>
</evidence>
<dbReference type="Proteomes" id="UP000325529">
    <property type="component" value="Chromosome"/>
</dbReference>
<dbReference type="SUPFAM" id="SSF51182">
    <property type="entry name" value="RmlC-like cupins"/>
    <property type="match status" value="1"/>
</dbReference>
<sequence length="254" mass="27482">MQREARLPTTSLGTVVAANAIRFLGHDTHQHDEPHLIYVVTGTARLLADGEEWRLGRQEAIWLAPRVPHALRIEPGGMALGPTLNPGDLPRCRVQPLGAVPAVVDVMTTTLGAAPSTTEEIQPFRQALGRVLRGISRRYFPVVLPVHPVVRALAREALRTPSATLERLAAQHRMSPRQVQRVFIDETGLPFTRWRNRARMNAAVEHLRGGGELTAAARAAGYATRAGLLRALSRESGVPVSALTADAVGALGAR</sequence>
<gene>
    <name evidence="3" type="ORF">CP970_39955</name>
</gene>
<dbReference type="InterPro" id="IPR011051">
    <property type="entry name" value="RmlC_Cupin_sf"/>
</dbReference>
<keyword evidence="4" id="KW-1185">Reference proteome</keyword>
<dbReference type="GO" id="GO:0003700">
    <property type="term" value="F:DNA-binding transcription factor activity"/>
    <property type="evidence" value="ECO:0007669"/>
    <property type="project" value="InterPro"/>
</dbReference>
<dbReference type="AlphaFoldDB" id="A0A5J6GPE4"/>
<evidence type="ECO:0000313" key="4">
    <source>
        <dbReference type="Proteomes" id="UP000325529"/>
    </source>
</evidence>